<keyword evidence="2" id="KW-0813">Transport</keyword>
<evidence type="ECO:0000256" key="12">
    <source>
        <dbReference type="ARBA" id="ARBA00023065"/>
    </source>
</evidence>
<protein>
    <submittedName>
        <fullName evidence="22">Ion transporter</fullName>
    </submittedName>
</protein>
<keyword evidence="15" id="KW-1071">Ligand-gated ion channel</keyword>
<keyword evidence="23" id="KW-1185">Reference proteome</keyword>
<keyword evidence="6 20" id="KW-0812">Transmembrane</keyword>
<feature type="transmembrane region" description="Helical" evidence="20">
    <location>
        <begin position="48"/>
        <end position="69"/>
    </location>
</feature>
<evidence type="ECO:0000256" key="3">
    <source>
        <dbReference type="ARBA" id="ARBA00022475"/>
    </source>
</evidence>
<evidence type="ECO:0000256" key="19">
    <source>
        <dbReference type="SAM" id="MobiDB-lite"/>
    </source>
</evidence>
<dbReference type="InterPro" id="IPR005821">
    <property type="entry name" value="Ion_trans_dom"/>
</dbReference>
<feature type="domain" description="Ion transport" evidence="21">
    <location>
        <begin position="53"/>
        <end position="268"/>
    </location>
</feature>
<dbReference type="FunFam" id="1.10.287.70:FF:000181">
    <property type="entry name" value="Cyclic nucleotide-gated potassium channel mll3241"/>
    <property type="match status" value="1"/>
</dbReference>
<dbReference type="Proteomes" id="UP000319255">
    <property type="component" value="Unassembled WGS sequence"/>
</dbReference>
<dbReference type="RefSeq" id="WP_140454049.1">
    <property type="nucleotide sequence ID" value="NZ_VFRP01000008.1"/>
</dbReference>
<keyword evidence="7" id="KW-0547">Nucleotide-binding</keyword>
<dbReference type="InterPro" id="IPR027359">
    <property type="entry name" value="Volt_channel_dom_sf"/>
</dbReference>
<dbReference type="OrthoDB" id="9799090at2"/>
<evidence type="ECO:0000256" key="16">
    <source>
        <dbReference type="ARBA" id="ARBA00023303"/>
    </source>
</evidence>
<dbReference type="Pfam" id="PF00520">
    <property type="entry name" value="Ion_trans"/>
    <property type="match status" value="1"/>
</dbReference>
<dbReference type="Gene3D" id="1.20.120.350">
    <property type="entry name" value="Voltage-gated potassium channels. Chain C"/>
    <property type="match status" value="1"/>
</dbReference>
<comment type="subcellular location">
    <subcellularLocation>
        <location evidence="1">Cell membrane</location>
        <topology evidence="1">Multi-pass membrane protein</topology>
    </subcellularLocation>
</comment>
<reference evidence="22 23" key="1">
    <citation type="submission" date="2019-06" db="EMBL/GenBank/DDBJ databases">
        <title>A novel bacterium of genus Amaricoccus, isolated from marine sediment.</title>
        <authorList>
            <person name="Huang H."/>
            <person name="Mo K."/>
            <person name="Hu Y."/>
        </authorList>
    </citation>
    <scope>NUCLEOTIDE SEQUENCE [LARGE SCALE GENOMIC DNA]</scope>
    <source>
        <strain evidence="22 23">HB172011</strain>
    </source>
</reference>
<dbReference type="EMBL" id="VFRP01000008">
    <property type="protein sequence ID" value="TPE51018.1"/>
    <property type="molecule type" value="Genomic_DNA"/>
</dbReference>
<evidence type="ECO:0000256" key="2">
    <source>
        <dbReference type="ARBA" id="ARBA00022448"/>
    </source>
</evidence>
<evidence type="ECO:0000256" key="14">
    <source>
        <dbReference type="ARBA" id="ARBA00023149"/>
    </source>
</evidence>
<evidence type="ECO:0000256" key="4">
    <source>
        <dbReference type="ARBA" id="ARBA00022538"/>
    </source>
</evidence>
<comment type="similarity">
    <text evidence="18">Belongs to the potassium channel family.</text>
</comment>
<evidence type="ECO:0000256" key="13">
    <source>
        <dbReference type="ARBA" id="ARBA00023136"/>
    </source>
</evidence>
<accession>A0A501WNW2</accession>
<comment type="function">
    <text evidence="17">Cyclic nucleotide-regulated potassium channel activated by cAMP.</text>
</comment>
<keyword evidence="9" id="KW-0851">Voltage-gated channel</keyword>
<keyword evidence="16" id="KW-0407">Ion channel</keyword>
<sequence length="346" mass="38520">MRPEDRKDPTAAFPDGPPPAPGEHRTDPPSRRARIHQILEQPSRTDRLSWAVELGLIALVLANVIGVALETEPALHAEYRWEFFLFDALSVGIFTVEYALRLWVSPEGNPRKPPWRARLRYARTPMALVDLVAILPFYLALVFPLNLQALRVLRLFRVYKLARYSPALAVLMSVIREEAASLAAAFSILAILLVFAATGAYFVERAAQPENFGSIPEAMWWAIVTLTTVGYGDVTPVTAAGRIFGAFVTVLGVGVAALPAGILASGLADHLRRRRDHLRIQFRLALEDGKMDLTEGRAIERLRGELGISHDIARAIYDEVLLKRRRDGEVVCPRCGHRIRRAEPAE</sequence>
<feature type="transmembrane region" description="Helical" evidence="20">
    <location>
        <begin position="179"/>
        <end position="203"/>
    </location>
</feature>
<dbReference type="PRINTS" id="PR00169">
    <property type="entry name" value="KCHANNEL"/>
</dbReference>
<dbReference type="PANTHER" id="PTHR11537">
    <property type="entry name" value="VOLTAGE-GATED POTASSIUM CHANNEL"/>
    <property type="match status" value="1"/>
</dbReference>
<evidence type="ECO:0000256" key="1">
    <source>
        <dbReference type="ARBA" id="ARBA00004651"/>
    </source>
</evidence>
<evidence type="ECO:0000256" key="11">
    <source>
        <dbReference type="ARBA" id="ARBA00022989"/>
    </source>
</evidence>
<keyword evidence="11 20" id="KW-1133">Transmembrane helix</keyword>
<evidence type="ECO:0000256" key="10">
    <source>
        <dbReference type="ARBA" id="ARBA00022958"/>
    </source>
</evidence>
<comment type="caution">
    <text evidence="22">The sequence shown here is derived from an EMBL/GenBank/DDBJ whole genome shotgun (WGS) entry which is preliminary data.</text>
</comment>
<evidence type="ECO:0000313" key="22">
    <source>
        <dbReference type="EMBL" id="TPE51018.1"/>
    </source>
</evidence>
<dbReference type="PANTHER" id="PTHR11537:SF254">
    <property type="entry name" value="POTASSIUM VOLTAGE-GATED CHANNEL PROTEIN SHAB"/>
    <property type="match status" value="1"/>
</dbReference>
<keyword evidence="5" id="KW-0116">cAMP-binding</keyword>
<keyword evidence="12" id="KW-0406">Ion transport</keyword>
<dbReference type="GO" id="GO:0005249">
    <property type="term" value="F:voltage-gated potassium channel activity"/>
    <property type="evidence" value="ECO:0007669"/>
    <property type="project" value="InterPro"/>
</dbReference>
<evidence type="ECO:0000259" key="21">
    <source>
        <dbReference type="Pfam" id="PF00520"/>
    </source>
</evidence>
<evidence type="ECO:0000256" key="9">
    <source>
        <dbReference type="ARBA" id="ARBA00022882"/>
    </source>
</evidence>
<feature type="transmembrane region" description="Helical" evidence="20">
    <location>
        <begin position="215"/>
        <end position="232"/>
    </location>
</feature>
<dbReference type="AlphaFoldDB" id="A0A501WNW2"/>
<evidence type="ECO:0000256" key="8">
    <source>
        <dbReference type="ARBA" id="ARBA00022826"/>
    </source>
</evidence>
<evidence type="ECO:0000256" key="5">
    <source>
        <dbReference type="ARBA" id="ARBA00022566"/>
    </source>
</evidence>
<feature type="transmembrane region" description="Helical" evidence="20">
    <location>
        <begin position="244"/>
        <end position="268"/>
    </location>
</feature>
<proteinExistence type="inferred from homology"/>
<evidence type="ECO:0000256" key="20">
    <source>
        <dbReference type="SAM" id="Phobius"/>
    </source>
</evidence>
<evidence type="ECO:0000256" key="15">
    <source>
        <dbReference type="ARBA" id="ARBA00023286"/>
    </source>
</evidence>
<dbReference type="GO" id="GO:0008076">
    <property type="term" value="C:voltage-gated potassium channel complex"/>
    <property type="evidence" value="ECO:0007669"/>
    <property type="project" value="InterPro"/>
</dbReference>
<evidence type="ECO:0000313" key="23">
    <source>
        <dbReference type="Proteomes" id="UP000319255"/>
    </source>
</evidence>
<name>A0A501WNW2_9RHOB</name>
<dbReference type="GO" id="GO:0030552">
    <property type="term" value="F:cAMP binding"/>
    <property type="evidence" value="ECO:0007669"/>
    <property type="project" value="UniProtKB-KW"/>
</dbReference>
<keyword evidence="13 20" id="KW-0472">Membrane</keyword>
<keyword evidence="4" id="KW-0633">Potassium transport</keyword>
<gene>
    <name evidence="22" type="ORF">FJM51_10300</name>
</gene>
<dbReference type="Gene3D" id="1.10.287.70">
    <property type="match status" value="1"/>
</dbReference>
<feature type="region of interest" description="Disordered" evidence="19">
    <location>
        <begin position="1"/>
        <end position="30"/>
    </location>
</feature>
<keyword evidence="14" id="KW-0114">cAMP</keyword>
<dbReference type="SUPFAM" id="SSF81324">
    <property type="entry name" value="Voltage-gated potassium channels"/>
    <property type="match status" value="1"/>
</dbReference>
<evidence type="ECO:0000256" key="17">
    <source>
        <dbReference type="ARBA" id="ARBA00058429"/>
    </source>
</evidence>
<keyword evidence="3" id="KW-1003">Cell membrane</keyword>
<evidence type="ECO:0000256" key="6">
    <source>
        <dbReference type="ARBA" id="ARBA00022692"/>
    </source>
</evidence>
<evidence type="ECO:0000256" key="18">
    <source>
        <dbReference type="ARBA" id="ARBA00060926"/>
    </source>
</evidence>
<feature type="transmembrane region" description="Helical" evidence="20">
    <location>
        <begin position="81"/>
        <end position="104"/>
    </location>
</feature>
<dbReference type="GO" id="GO:0001508">
    <property type="term" value="P:action potential"/>
    <property type="evidence" value="ECO:0007669"/>
    <property type="project" value="TreeGrafter"/>
</dbReference>
<dbReference type="InterPro" id="IPR028325">
    <property type="entry name" value="VG_K_chnl"/>
</dbReference>
<evidence type="ECO:0000256" key="7">
    <source>
        <dbReference type="ARBA" id="ARBA00022741"/>
    </source>
</evidence>
<feature type="transmembrane region" description="Helical" evidence="20">
    <location>
        <begin position="125"/>
        <end position="145"/>
    </location>
</feature>
<organism evidence="22 23">
    <name type="scientific">Amaricoccus solimangrovi</name>
    <dbReference type="NCBI Taxonomy" id="2589815"/>
    <lineage>
        <taxon>Bacteria</taxon>
        <taxon>Pseudomonadati</taxon>
        <taxon>Pseudomonadota</taxon>
        <taxon>Alphaproteobacteria</taxon>
        <taxon>Rhodobacterales</taxon>
        <taxon>Paracoccaceae</taxon>
        <taxon>Amaricoccus</taxon>
    </lineage>
</organism>
<keyword evidence="8" id="KW-0631">Potassium channel</keyword>
<keyword evidence="10" id="KW-0630">Potassium</keyword>